<dbReference type="InterPro" id="IPR026881">
    <property type="entry name" value="WYL_dom"/>
</dbReference>
<evidence type="ECO:0000313" key="4">
    <source>
        <dbReference type="Proteomes" id="UP000717634"/>
    </source>
</evidence>
<reference evidence="3 4" key="1">
    <citation type="submission" date="2020-03" db="EMBL/GenBank/DDBJ databases">
        <title>Genomic Encyclopedia of Type Strains, Phase IV (KMG-V): Genome sequencing to study the core and pangenomes of soil and plant-associated prokaryotes.</title>
        <authorList>
            <person name="Whitman W."/>
        </authorList>
    </citation>
    <scope>NUCLEOTIDE SEQUENCE [LARGE SCALE GENOMIC DNA]</scope>
    <source>
        <strain evidence="3 4">1B</strain>
    </source>
</reference>
<evidence type="ECO:0000313" key="3">
    <source>
        <dbReference type="EMBL" id="NKI89486.1"/>
    </source>
</evidence>
<dbReference type="Pfam" id="PF13280">
    <property type="entry name" value="WYL"/>
    <property type="match status" value="1"/>
</dbReference>
<dbReference type="GO" id="GO:0003677">
    <property type="term" value="F:DNA binding"/>
    <property type="evidence" value="ECO:0007669"/>
    <property type="project" value="UniProtKB-KW"/>
</dbReference>
<sequence length="340" mass="38749">MPTSKNALLRYAVIDACLRRKAHRWTFEKLRREVSTVVGEQSGEGGDISIRTLREDLKNMRSGGATGYDAPIAWDAENGYHYSEEEYSIFNNPLTIDDLVVLQQALGALEQLQGLGISEELHGVVQRLEMRLSYQDGLNERVVLQFEQPANVQGQQWLSQLYTAIKNQQTQWLTYQPFHAPEARREVVHLHLLKQYNGRWFVIGQRHGRLPGASVFALDRIQGVAPSEERYQQSEDDPTTFFANLIGMSVLPRAALLDIKLRFSANRLPYILTKPLHSSQQVDIAEGEEIVRLKVVPTRELITLLLGYGADVEVIEPVELRNQIQMELARALENYQLTTR</sequence>
<keyword evidence="4" id="KW-1185">Reference proteome</keyword>
<dbReference type="Proteomes" id="UP000717634">
    <property type="component" value="Unassembled WGS sequence"/>
</dbReference>
<feature type="domain" description="WYL" evidence="1">
    <location>
        <begin position="157"/>
        <end position="225"/>
    </location>
</feature>
<dbReference type="InterPro" id="IPR051534">
    <property type="entry name" value="CBASS_pafABC_assoc_protein"/>
</dbReference>
<gene>
    <name evidence="3" type="ORF">HBN54_002084</name>
</gene>
<dbReference type="PANTHER" id="PTHR34580:SF9">
    <property type="entry name" value="SLL5097 PROTEIN"/>
    <property type="match status" value="1"/>
</dbReference>
<keyword evidence="3" id="KW-0238">DNA-binding</keyword>
<proteinExistence type="predicted"/>
<feature type="domain" description="WCX" evidence="2">
    <location>
        <begin position="257"/>
        <end position="332"/>
    </location>
</feature>
<accession>A0ABX1HKF8</accession>
<comment type="caution">
    <text evidence="3">The sequence shown here is derived from an EMBL/GenBank/DDBJ whole genome shotgun (WGS) entry which is preliminary data.</text>
</comment>
<evidence type="ECO:0000259" key="2">
    <source>
        <dbReference type="Pfam" id="PF25583"/>
    </source>
</evidence>
<dbReference type="PANTHER" id="PTHR34580">
    <property type="match status" value="1"/>
</dbReference>
<name>A0ABX1HKF8_9BACT</name>
<protein>
    <submittedName>
        <fullName evidence="3">DNA-binding transcriptional regulator YafY</fullName>
    </submittedName>
</protein>
<dbReference type="EMBL" id="JAAVTK010000005">
    <property type="protein sequence ID" value="NKI89486.1"/>
    <property type="molecule type" value="Genomic_DNA"/>
</dbReference>
<dbReference type="InterPro" id="IPR057727">
    <property type="entry name" value="WCX_dom"/>
</dbReference>
<dbReference type="Pfam" id="PF25583">
    <property type="entry name" value="WCX"/>
    <property type="match status" value="1"/>
</dbReference>
<organism evidence="3 4">
    <name type="scientific">Hymenobacter artigasi</name>
    <dbReference type="NCBI Taxonomy" id="2719616"/>
    <lineage>
        <taxon>Bacteria</taxon>
        <taxon>Pseudomonadati</taxon>
        <taxon>Bacteroidota</taxon>
        <taxon>Cytophagia</taxon>
        <taxon>Cytophagales</taxon>
        <taxon>Hymenobacteraceae</taxon>
        <taxon>Hymenobacter</taxon>
    </lineage>
</organism>
<evidence type="ECO:0000259" key="1">
    <source>
        <dbReference type="Pfam" id="PF13280"/>
    </source>
</evidence>
<dbReference type="PROSITE" id="PS52050">
    <property type="entry name" value="WYL"/>
    <property type="match status" value="1"/>
</dbReference>